<name>A0A9P8N250_9HYPO</name>
<reference evidence="1" key="1">
    <citation type="submission" date="2021-09" db="EMBL/GenBank/DDBJ databases">
        <title>A high-quality genome of the endoparasitic fungus Hirsutella rhossiliensis with a comparison of Hirsutella genomes reveals transposable elements contributing to genome size variation.</title>
        <authorList>
            <person name="Lin R."/>
            <person name="Jiao Y."/>
            <person name="Sun X."/>
            <person name="Ling J."/>
            <person name="Xie B."/>
            <person name="Cheng X."/>
        </authorList>
    </citation>
    <scope>NUCLEOTIDE SEQUENCE</scope>
    <source>
        <strain evidence="1">HR02</strain>
    </source>
</reference>
<dbReference type="RefSeq" id="XP_044720840.1">
    <property type="nucleotide sequence ID" value="XM_044864308.1"/>
</dbReference>
<comment type="caution">
    <text evidence="1">The sequence shown here is derived from an EMBL/GenBank/DDBJ whole genome shotgun (WGS) entry which is preliminary data.</text>
</comment>
<proteinExistence type="predicted"/>
<dbReference type="SUPFAM" id="SSF51621">
    <property type="entry name" value="Phosphoenolpyruvate/pyruvate domain"/>
    <property type="match status" value="1"/>
</dbReference>
<dbReference type="Pfam" id="PF13714">
    <property type="entry name" value="PEP_mutase"/>
    <property type="match status" value="1"/>
</dbReference>
<dbReference type="OrthoDB" id="1923844at2759"/>
<sequence length="442" mass="47856">MPISVRSALAQGNGRIHLLEAHDRNSEDIVRSAVGADNQAFHGVWISGLTQTTYLGIPDSEIISPLQRASLIDFYGGTPQKASRELCAAYDADSGGPAAEIPALVAVLVAMGVGMVIIEDKEVAEPGKKVNSLASSSASQGQADMHEFADTIRIFKEASTHKDFMVTARIESFTTRVVQSSTAEEKASVQAALAEALARAEVYRDAGADAIMIHSKSKQADEVLSFLGQFRAKDPDTPLVVVPTTYSKTPEDVLHDAGASVVIYANHLMRAKINAGNEISQDILPKQLDLFSRDSELDVCLKARNFGCLMPKMLERKYLGGEAKAYLQGLEAAATERMKAAARCLLDAKMACGADEHLIPVKELLEINGRQISYRLGPIVLPGSRAISASTSEDSLPSKGKVQLRYRRWQRGFGDSVRSYTRGWMARMGVSGSWKLPTTKSK</sequence>
<dbReference type="InterPro" id="IPR015813">
    <property type="entry name" value="Pyrv/PenolPyrv_kinase-like_dom"/>
</dbReference>
<evidence type="ECO:0000313" key="2">
    <source>
        <dbReference type="Proteomes" id="UP000824596"/>
    </source>
</evidence>
<dbReference type="InterPro" id="IPR040442">
    <property type="entry name" value="Pyrv_kinase-like_dom_sf"/>
</dbReference>
<organism evidence="1 2">
    <name type="scientific">Hirsutella rhossiliensis</name>
    <dbReference type="NCBI Taxonomy" id="111463"/>
    <lineage>
        <taxon>Eukaryota</taxon>
        <taxon>Fungi</taxon>
        <taxon>Dikarya</taxon>
        <taxon>Ascomycota</taxon>
        <taxon>Pezizomycotina</taxon>
        <taxon>Sordariomycetes</taxon>
        <taxon>Hypocreomycetidae</taxon>
        <taxon>Hypocreales</taxon>
        <taxon>Ophiocordycipitaceae</taxon>
        <taxon>Hirsutella</taxon>
    </lineage>
</organism>
<keyword evidence="2" id="KW-1185">Reference proteome</keyword>
<dbReference type="PANTHER" id="PTHR42905:SF7">
    <property type="entry name" value="PHOSPHOENOLPYRUVATE PHOSPHOMUTASE"/>
    <property type="match status" value="1"/>
</dbReference>
<dbReference type="PANTHER" id="PTHR42905">
    <property type="entry name" value="PHOSPHOENOLPYRUVATE CARBOXYLASE"/>
    <property type="match status" value="1"/>
</dbReference>
<dbReference type="GeneID" id="68354966"/>
<dbReference type="AlphaFoldDB" id="A0A9P8N250"/>
<gene>
    <name evidence="1" type="ORF">HRG_05837</name>
</gene>
<accession>A0A9P8N250</accession>
<dbReference type="EMBL" id="JAIZPD010000005">
    <property type="protein sequence ID" value="KAH0963327.1"/>
    <property type="molecule type" value="Genomic_DNA"/>
</dbReference>
<dbReference type="GO" id="GO:0003824">
    <property type="term" value="F:catalytic activity"/>
    <property type="evidence" value="ECO:0007669"/>
    <property type="project" value="InterPro"/>
</dbReference>
<dbReference type="Gene3D" id="3.20.20.60">
    <property type="entry name" value="Phosphoenolpyruvate-binding domains"/>
    <property type="match status" value="1"/>
</dbReference>
<dbReference type="Proteomes" id="UP000824596">
    <property type="component" value="Unassembled WGS sequence"/>
</dbReference>
<evidence type="ECO:0000313" key="1">
    <source>
        <dbReference type="EMBL" id="KAH0963327.1"/>
    </source>
</evidence>
<protein>
    <submittedName>
        <fullName evidence="1">Phosphoenolpyruvate phosphomutase domain-containing protein</fullName>
    </submittedName>
</protein>